<accession>A0A2T3HQD0</accession>
<feature type="compositionally biased region" description="Gly residues" evidence="1">
    <location>
        <begin position="924"/>
        <end position="938"/>
    </location>
</feature>
<gene>
    <name evidence="4" type="ORF">C7T94_00515</name>
</gene>
<keyword evidence="2" id="KW-0732">Signal</keyword>
<feature type="compositionally biased region" description="Basic and acidic residues" evidence="1">
    <location>
        <begin position="901"/>
        <end position="919"/>
    </location>
</feature>
<name>A0A2T3HQD0_9SPHI</name>
<organism evidence="4 5">
    <name type="scientific">Pedobacter yulinensis</name>
    <dbReference type="NCBI Taxonomy" id="2126353"/>
    <lineage>
        <taxon>Bacteria</taxon>
        <taxon>Pseudomonadati</taxon>
        <taxon>Bacteroidota</taxon>
        <taxon>Sphingobacteriia</taxon>
        <taxon>Sphingobacteriales</taxon>
        <taxon>Sphingobacteriaceae</taxon>
        <taxon>Pedobacter</taxon>
    </lineage>
</organism>
<dbReference type="Gene3D" id="2.60.40.1120">
    <property type="entry name" value="Carboxypeptidase-like, regulatory domain"/>
    <property type="match status" value="1"/>
</dbReference>
<feature type="chain" id="PRO_5015394731" description="Outer membrane protein beta-barrel domain-containing protein" evidence="2">
    <location>
        <begin position="19"/>
        <end position="938"/>
    </location>
</feature>
<dbReference type="Pfam" id="PF13620">
    <property type="entry name" value="CarboxypepD_reg"/>
    <property type="match status" value="1"/>
</dbReference>
<dbReference type="InterPro" id="IPR041700">
    <property type="entry name" value="OMP_b-brl_3"/>
</dbReference>
<dbReference type="SUPFAM" id="SSF56935">
    <property type="entry name" value="Porins"/>
    <property type="match status" value="1"/>
</dbReference>
<evidence type="ECO:0000313" key="4">
    <source>
        <dbReference type="EMBL" id="PST84652.1"/>
    </source>
</evidence>
<feature type="signal peptide" evidence="2">
    <location>
        <begin position="1"/>
        <end position="18"/>
    </location>
</feature>
<sequence>MKKIITLFLLLCTTLLYAQDKTGAVSGRVMSSKDKKPIDFASVALKNLKDSSIVGANTTGTDGKFIFTKLQPGNYRLFIAFVGLKTINRDFSVQADKPAAELGDIFMDDNSIDLETVEIKSEAPPIVVKKDTLEFNASSFKTVENAVVEDLLKKLPGLEVDKAGTVKAQGETVTRVKVDGKEFFGNDPLLATKNLPADMVDKIQVIDELSEQAKFTGIDDGNRVKIINITTKKGKKNGYFGNNTAGYGSDERYDVNINVNRFSDKRQVSLLGQLNNVNKQGFGGGLGGGRSGPGITRTNAGGINFGDTYNDETEINASYFVNSSNNLRLQNSLTQNLLGDITTIFDNRQENRSERLNHRLSFMIDTKIDSLTSIRIQPNFSYTSNQSNNQNIYTRDYSSYVTSGRQELRNDGTSPSVNNSVLLRRKFMRRGRTISLNLETSINQNDSENYNYIADEVVSGNGGTDRLTNQLNDRDNYSLNHTSRLVYTEPLSRTLSLEFNYRNSYNYNNSERYTYNYNELSGAYDLIDLTYTNLYENTILVNAAGFSFNQTGKKFTWNAGLAVQNSDRTNINISRHTTLKQNVFNYTPSALFRYNFSNSKRLVVNYRGSTNQPNINQLQPIPDNTNTQSIPVGNPDLRPEFNNNLRMVYNAFTGGRNRSLFINLNLTQTSNRIANSSSLITSGINQGKLAVTPVNVNGVYSGSVSTALSLPLLPENKLNFHINLGGNYDRDVNFTNSLRNVTNSWSLRNGYRLVTSLDKLDLSASLSGAINRATYSAQPRSDTRFYTFSPSADVSYLFPGSIRLGMDIDYNTNTGRGENFDREFTLLNGFISKQFFDGRGTVRASVNDALNQNQGISRTANNNTIQDLSYNVLQRYYMFSFTYTIRQFGARRRMPDSPGQRGERRERGERGERGDRGARDQQPGSGGGMRGGGGRQRN</sequence>
<dbReference type="GO" id="GO:0030246">
    <property type="term" value="F:carbohydrate binding"/>
    <property type="evidence" value="ECO:0007669"/>
    <property type="project" value="InterPro"/>
</dbReference>
<dbReference type="AlphaFoldDB" id="A0A2T3HQD0"/>
<evidence type="ECO:0000256" key="1">
    <source>
        <dbReference type="SAM" id="MobiDB-lite"/>
    </source>
</evidence>
<protein>
    <recommendedName>
        <fullName evidence="3">Outer membrane protein beta-barrel domain-containing protein</fullName>
    </recommendedName>
</protein>
<feature type="region of interest" description="Disordered" evidence="1">
    <location>
        <begin position="891"/>
        <end position="938"/>
    </location>
</feature>
<dbReference type="InterPro" id="IPR013784">
    <property type="entry name" value="Carb-bd-like_fold"/>
</dbReference>
<dbReference type="RefSeq" id="WP_107212633.1">
    <property type="nucleotide sequence ID" value="NZ_KZ686268.1"/>
</dbReference>
<dbReference type="OrthoDB" id="1086219at2"/>
<evidence type="ECO:0000256" key="2">
    <source>
        <dbReference type="SAM" id="SignalP"/>
    </source>
</evidence>
<reference evidence="4 5" key="1">
    <citation type="submission" date="2018-03" db="EMBL/GenBank/DDBJ databases">
        <authorList>
            <person name="Keele B.F."/>
        </authorList>
    </citation>
    <scope>NUCLEOTIDE SEQUENCE [LARGE SCALE GENOMIC DNA]</scope>
    <source>
        <strain evidence="4 5">YL28-9</strain>
    </source>
</reference>
<evidence type="ECO:0000259" key="3">
    <source>
        <dbReference type="Pfam" id="PF14905"/>
    </source>
</evidence>
<dbReference type="SUPFAM" id="SSF49452">
    <property type="entry name" value="Starch-binding domain-like"/>
    <property type="match status" value="1"/>
</dbReference>
<comment type="caution">
    <text evidence="4">The sequence shown here is derived from an EMBL/GenBank/DDBJ whole genome shotgun (WGS) entry which is preliminary data.</text>
</comment>
<keyword evidence="5" id="KW-1185">Reference proteome</keyword>
<dbReference type="Pfam" id="PF14905">
    <property type="entry name" value="OMP_b-brl_3"/>
    <property type="match status" value="1"/>
</dbReference>
<dbReference type="Proteomes" id="UP000240912">
    <property type="component" value="Unassembled WGS sequence"/>
</dbReference>
<feature type="domain" description="Outer membrane protein beta-barrel" evidence="3">
    <location>
        <begin position="426"/>
        <end position="785"/>
    </location>
</feature>
<dbReference type="EMBL" id="PYLS01000001">
    <property type="protein sequence ID" value="PST84652.1"/>
    <property type="molecule type" value="Genomic_DNA"/>
</dbReference>
<proteinExistence type="predicted"/>
<evidence type="ECO:0000313" key="5">
    <source>
        <dbReference type="Proteomes" id="UP000240912"/>
    </source>
</evidence>